<evidence type="ECO:0000259" key="5">
    <source>
        <dbReference type="PROSITE" id="PS50887"/>
    </source>
</evidence>
<keyword evidence="7" id="KW-1185">Reference proteome</keyword>
<feature type="transmembrane region" description="Helical" evidence="4">
    <location>
        <begin position="6"/>
        <end position="25"/>
    </location>
</feature>
<dbReference type="InterPro" id="IPR000014">
    <property type="entry name" value="PAS"/>
</dbReference>
<dbReference type="InterPro" id="IPR050469">
    <property type="entry name" value="Diguanylate_Cyclase"/>
</dbReference>
<gene>
    <name evidence="6" type="ORF">KIF53_09120</name>
</gene>
<dbReference type="NCBIfam" id="TIGR00254">
    <property type="entry name" value="GGDEF"/>
    <property type="match status" value="1"/>
</dbReference>
<organism evidence="6 7">
    <name type="scientific">Chromobacterium subtsugae</name>
    <dbReference type="NCBI Taxonomy" id="251747"/>
    <lineage>
        <taxon>Bacteria</taxon>
        <taxon>Pseudomonadati</taxon>
        <taxon>Pseudomonadota</taxon>
        <taxon>Betaproteobacteria</taxon>
        <taxon>Neisseriales</taxon>
        <taxon>Chromobacteriaceae</taxon>
        <taxon>Chromobacterium</taxon>
    </lineage>
</organism>
<dbReference type="GeneID" id="89687451"/>
<feature type="transmembrane region" description="Helical" evidence="4">
    <location>
        <begin position="181"/>
        <end position="202"/>
    </location>
</feature>
<dbReference type="Proteomes" id="UP000711178">
    <property type="component" value="Unassembled WGS sequence"/>
</dbReference>
<feature type="transmembrane region" description="Helical" evidence="4">
    <location>
        <begin position="137"/>
        <end position="160"/>
    </location>
</feature>
<comment type="caution">
    <text evidence="6">The sequence shown here is derived from an EMBL/GenBank/DDBJ whole genome shotgun (WGS) entry which is preliminary data.</text>
</comment>
<dbReference type="EMBL" id="JAHDTB010000006">
    <property type="protein sequence ID" value="MBW8287783.1"/>
    <property type="molecule type" value="Genomic_DNA"/>
</dbReference>
<dbReference type="InterPro" id="IPR035965">
    <property type="entry name" value="PAS-like_dom_sf"/>
</dbReference>
<keyword evidence="4" id="KW-0812">Transmembrane</keyword>
<dbReference type="EC" id="2.7.7.65" evidence="1"/>
<dbReference type="Pfam" id="PF00990">
    <property type="entry name" value="GGDEF"/>
    <property type="match status" value="1"/>
</dbReference>
<accession>A0ABS7FCH2</accession>
<dbReference type="PANTHER" id="PTHR45138">
    <property type="entry name" value="REGULATORY COMPONENTS OF SENSORY TRANSDUCTION SYSTEM"/>
    <property type="match status" value="1"/>
</dbReference>
<dbReference type="InterPro" id="IPR043128">
    <property type="entry name" value="Rev_trsase/Diguanyl_cyclase"/>
</dbReference>
<keyword evidence="4" id="KW-1133">Transmembrane helix</keyword>
<dbReference type="SMART" id="SM00267">
    <property type="entry name" value="GGDEF"/>
    <property type="match status" value="1"/>
</dbReference>
<protein>
    <recommendedName>
        <fullName evidence="1">diguanylate cyclase</fullName>
        <ecNumber evidence="1">2.7.7.65</ecNumber>
    </recommendedName>
</protein>
<dbReference type="Pfam" id="PF16927">
    <property type="entry name" value="HisKA_7TM"/>
    <property type="match status" value="1"/>
</dbReference>
<feature type="domain" description="GGDEF" evidence="5">
    <location>
        <begin position="398"/>
        <end position="531"/>
    </location>
</feature>
<dbReference type="Pfam" id="PF13188">
    <property type="entry name" value="PAS_8"/>
    <property type="match status" value="1"/>
</dbReference>
<dbReference type="InterPro" id="IPR029787">
    <property type="entry name" value="Nucleotide_cyclase"/>
</dbReference>
<feature type="transmembrane region" description="Helical" evidence="4">
    <location>
        <begin position="214"/>
        <end position="232"/>
    </location>
</feature>
<evidence type="ECO:0000313" key="7">
    <source>
        <dbReference type="Proteomes" id="UP000711178"/>
    </source>
</evidence>
<keyword evidence="3" id="KW-0175">Coiled coil</keyword>
<evidence type="ECO:0000256" key="1">
    <source>
        <dbReference type="ARBA" id="ARBA00012528"/>
    </source>
</evidence>
<evidence type="ECO:0000313" key="6">
    <source>
        <dbReference type="EMBL" id="MBW8287783.1"/>
    </source>
</evidence>
<evidence type="ECO:0000256" key="4">
    <source>
        <dbReference type="SAM" id="Phobius"/>
    </source>
</evidence>
<evidence type="ECO:0000256" key="3">
    <source>
        <dbReference type="SAM" id="Coils"/>
    </source>
</evidence>
<dbReference type="SMART" id="SM00091">
    <property type="entry name" value="PAS"/>
    <property type="match status" value="1"/>
</dbReference>
<dbReference type="PROSITE" id="PS50887">
    <property type="entry name" value="GGDEF"/>
    <property type="match status" value="1"/>
</dbReference>
<feature type="transmembrane region" description="Helical" evidence="4">
    <location>
        <begin position="37"/>
        <end position="58"/>
    </location>
</feature>
<evidence type="ECO:0000256" key="2">
    <source>
        <dbReference type="ARBA" id="ARBA00034247"/>
    </source>
</evidence>
<dbReference type="Gene3D" id="3.30.70.270">
    <property type="match status" value="1"/>
</dbReference>
<dbReference type="Gene3D" id="3.30.450.20">
    <property type="entry name" value="PAS domain"/>
    <property type="match status" value="1"/>
</dbReference>
<dbReference type="CDD" id="cd00130">
    <property type="entry name" value="PAS"/>
    <property type="match status" value="1"/>
</dbReference>
<feature type="transmembrane region" description="Helical" evidence="4">
    <location>
        <begin position="99"/>
        <end position="117"/>
    </location>
</feature>
<dbReference type="InterPro" id="IPR000160">
    <property type="entry name" value="GGDEF_dom"/>
</dbReference>
<proteinExistence type="predicted"/>
<reference evidence="6 7" key="1">
    <citation type="submission" date="2021-05" db="EMBL/GenBank/DDBJ databases">
        <title>Draft Whole Genome Sequencing Of Biosensor Chromobacterium violaceum Strain CV026 Reveals A Regulatory RNA In Chromobacterium violaceum Phenotype Regulatory Network.</title>
        <authorList>
            <person name="Hong K.W."/>
            <person name="Chan K.G."/>
            <person name="Chang C.-Y."/>
        </authorList>
    </citation>
    <scope>NUCLEOTIDE SEQUENCE [LARGE SCALE GENOMIC DNA]</scope>
    <source>
        <strain evidence="6 7">ATCC 31532</strain>
    </source>
</reference>
<feature type="coiled-coil region" evidence="3">
    <location>
        <begin position="329"/>
        <end position="367"/>
    </location>
</feature>
<sequence length="531" mass="58977">MPFVFTPLAALSGLAALLSAAISVIAWNRRQFAGVRWLALLMASVAFWAAGAMCELSATSLSAKVLWSKVEYLGTLSTPVLFLLLALDYNHIDLMRRRRWLPVLFAIPALCLLLAASNEYHQLVWTSYRPSPSGYNLLIYGHGPAFWLGVAGYSYLMMLLGSLLLIRSLHYYPPHFRGQSITLMLSALAPWLGNILYLSGLFPLQGLDPTPHSFAFTGIVFAIDLLYLRQLYLVPVARARAFEAMGDGIVVVDQQLRILDINPSGARMLGQPAGQLQGSALPAPWLDSARLRREGQLLEMMAPASGKILDIRAYAIDQGRHPGHTLMLVMRDITQRREAEDALKNANQQLVERLAQIEQLQAALREQALRDPLTGLYNRRYLDETFERESRRAERESQPIAMAILDLDNFKQINDSHGHQVGDRVLQALARLLQRECRATDIVCRLGGEEFLVLLPGSDAEQAQARVEGWRGGFARLSHAGRDHPFQASFSCGIAALPRHGRALSELYHHADRALYQAKAAGKNCSVRAPA</sequence>
<dbReference type="PANTHER" id="PTHR45138:SF9">
    <property type="entry name" value="DIGUANYLATE CYCLASE DGCM-RELATED"/>
    <property type="match status" value="1"/>
</dbReference>
<dbReference type="CDD" id="cd01949">
    <property type="entry name" value="GGDEF"/>
    <property type="match status" value="1"/>
</dbReference>
<comment type="catalytic activity">
    <reaction evidence="2">
        <text>2 GTP = 3',3'-c-di-GMP + 2 diphosphate</text>
        <dbReference type="Rhea" id="RHEA:24898"/>
        <dbReference type="ChEBI" id="CHEBI:33019"/>
        <dbReference type="ChEBI" id="CHEBI:37565"/>
        <dbReference type="ChEBI" id="CHEBI:58805"/>
        <dbReference type="EC" id="2.7.7.65"/>
    </reaction>
</comment>
<dbReference type="InterPro" id="IPR031621">
    <property type="entry name" value="HisKA_7TM"/>
</dbReference>
<dbReference type="RefSeq" id="WP_052258386.1">
    <property type="nucleotide sequence ID" value="NZ_CP142381.1"/>
</dbReference>
<feature type="transmembrane region" description="Helical" evidence="4">
    <location>
        <begin position="70"/>
        <end position="87"/>
    </location>
</feature>
<dbReference type="SUPFAM" id="SSF55785">
    <property type="entry name" value="PYP-like sensor domain (PAS domain)"/>
    <property type="match status" value="1"/>
</dbReference>
<dbReference type="SUPFAM" id="SSF55073">
    <property type="entry name" value="Nucleotide cyclase"/>
    <property type="match status" value="1"/>
</dbReference>
<name>A0ABS7FCH2_9NEIS</name>
<keyword evidence="4" id="KW-0472">Membrane</keyword>